<keyword evidence="2" id="KW-1133">Transmembrane helix</keyword>
<dbReference type="SUPFAM" id="SSF58113">
    <property type="entry name" value="Apolipoprotein A-I"/>
    <property type="match status" value="1"/>
</dbReference>
<accession>A0A7V8NTC5</accession>
<gene>
    <name evidence="3" type="ORF">HRJ53_19030</name>
</gene>
<protein>
    <submittedName>
        <fullName evidence="3">Uncharacterized protein</fullName>
    </submittedName>
</protein>
<keyword evidence="1" id="KW-0175">Coiled coil</keyword>
<comment type="caution">
    <text evidence="3">The sequence shown here is derived from an EMBL/GenBank/DDBJ whole genome shotgun (WGS) entry which is preliminary data.</text>
</comment>
<keyword evidence="2" id="KW-0812">Transmembrane</keyword>
<sequence>MEDRTNEYESSTWRQWHTPVILAIAVVLLVSNIYFYWDHHQLQQRLRRIQNSVESDLQTLRENTASSAQTTAKTLEELRTQLDDERGRAMQAANQAAQNARRHADDLAAKIQTEHAKAQEQVASALGEVKEVASTRIAEVASHVNTVDTQVAQARSELDKTVAELRSVRGDLGVESGLIATNAKELAALRELGERNYVEFNLAKTNKPQRVGAINVVLRKADPKRSRFTVDVIADDKKVEKKDRTINEPVQFYVSRARQPYELVVNEVQKDRIVGYLAVPKVETASR</sequence>
<evidence type="ECO:0000256" key="2">
    <source>
        <dbReference type="SAM" id="Phobius"/>
    </source>
</evidence>
<dbReference type="Gene3D" id="1.20.120.20">
    <property type="entry name" value="Apolipoprotein"/>
    <property type="match status" value="1"/>
</dbReference>
<reference evidence="3" key="1">
    <citation type="submission" date="2020-06" db="EMBL/GenBank/DDBJ databases">
        <title>Legume-microbial interactions unlock mineral nutrients during tropical forest succession.</title>
        <authorList>
            <person name="Epihov D.Z."/>
        </authorList>
    </citation>
    <scope>NUCLEOTIDE SEQUENCE [LARGE SCALE GENOMIC DNA]</scope>
    <source>
        <strain evidence="3">Pan2503</strain>
    </source>
</reference>
<feature type="transmembrane region" description="Helical" evidence="2">
    <location>
        <begin position="20"/>
        <end position="37"/>
    </location>
</feature>
<keyword evidence="2" id="KW-0472">Membrane</keyword>
<feature type="coiled-coil region" evidence="1">
    <location>
        <begin position="65"/>
        <end position="128"/>
    </location>
</feature>
<dbReference type="EMBL" id="JACDQQ010001821">
    <property type="protein sequence ID" value="MBA0087083.1"/>
    <property type="molecule type" value="Genomic_DNA"/>
</dbReference>
<proteinExistence type="predicted"/>
<dbReference type="AlphaFoldDB" id="A0A7V8NTC5"/>
<evidence type="ECO:0000256" key="1">
    <source>
        <dbReference type="SAM" id="Coils"/>
    </source>
</evidence>
<evidence type="ECO:0000313" key="3">
    <source>
        <dbReference type="EMBL" id="MBA0087083.1"/>
    </source>
</evidence>
<keyword evidence="4" id="KW-1185">Reference proteome</keyword>
<name>A0A7V8NTC5_9BACT</name>
<evidence type="ECO:0000313" key="4">
    <source>
        <dbReference type="Proteomes" id="UP000567293"/>
    </source>
</evidence>
<dbReference type="Proteomes" id="UP000567293">
    <property type="component" value="Unassembled WGS sequence"/>
</dbReference>
<organism evidence="3 4">
    <name type="scientific">Candidatus Acidiferrum panamense</name>
    <dbReference type="NCBI Taxonomy" id="2741543"/>
    <lineage>
        <taxon>Bacteria</taxon>
        <taxon>Pseudomonadati</taxon>
        <taxon>Acidobacteriota</taxon>
        <taxon>Terriglobia</taxon>
        <taxon>Candidatus Acidiferrales</taxon>
        <taxon>Candidatus Acidiferrum</taxon>
    </lineage>
</organism>